<proteinExistence type="predicted"/>
<name>A0ABW2FGB3_9BACL</name>
<dbReference type="CDD" id="cd01136">
    <property type="entry name" value="ATPase_flagellum-secretory_path_III"/>
    <property type="match status" value="1"/>
</dbReference>
<evidence type="ECO:0000313" key="10">
    <source>
        <dbReference type="EMBL" id="MFC7152257.1"/>
    </source>
</evidence>
<keyword evidence="3" id="KW-0963">Cytoplasm</keyword>
<dbReference type="PANTHER" id="PTHR15184">
    <property type="entry name" value="ATP SYNTHASE"/>
    <property type="match status" value="1"/>
</dbReference>
<keyword evidence="4" id="KW-0547">Nucleotide-binding</keyword>
<keyword evidence="11" id="KW-1185">Reference proteome</keyword>
<evidence type="ECO:0000256" key="6">
    <source>
        <dbReference type="ARBA" id="ARBA00022927"/>
    </source>
</evidence>
<keyword evidence="10" id="KW-0969">Cilium</keyword>
<gene>
    <name evidence="10" type="primary">fliI</name>
    <name evidence="10" type="ORF">ACFQMJ_27300</name>
</gene>
<accession>A0ABW2FGB3</accession>
<evidence type="ECO:0000259" key="9">
    <source>
        <dbReference type="SMART" id="SM00382"/>
    </source>
</evidence>
<dbReference type="InterPro" id="IPR004100">
    <property type="entry name" value="ATPase_F1/V1/A1_a/bsu_N"/>
</dbReference>
<keyword evidence="8" id="KW-0406">Ion transport</keyword>
<dbReference type="Gene3D" id="3.40.50.12240">
    <property type="match status" value="1"/>
</dbReference>
<reference evidence="11" key="1">
    <citation type="journal article" date="2019" name="Int. J. Syst. Evol. Microbiol.">
        <title>The Global Catalogue of Microorganisms (GCM) 10K type strain sequencing project: providing services to taxonomists for standard genome sequencing and annotation.</title>
        <authorList>
            <consortium name="The Broad Institute Genomics Platform"/>
            <consortium name="The Broad Institute Genome Sequencing Center for Infectious Disease"/>
            <person name="Wu L."/>
            <person name="Ma J."/>
        </authorList>
    </citation>
    <scope>NUCLEOTIDE SEQUENCE [LARGE SCALE GENOMIC DNA]</scope>
    <source>
        <strain evidence="11">KCTC 12907</strain>
    </source>
</reference>
<evidence type="ECO:0000313" key="11">
    <source>
        <dbReference type="Proteomes" id="UP001596378"/>
    </source>
</evidence>
<keyword evidence="5" id="KW-0067">ATP-binding</keyword>
<keyword evidence="6" id="KW-0653">Protein transport</keyword>
<keyword evidence="10" id="KW-0282">Flagellum</keyword>
<evidence type="ECO:0000256" key="5">
    <source>
        <dbReference type="ARBA" id="ARBA00022840"/>
    </source>
</evidence>
<dbReference type="SMART" id="SM00382">
    <property type="entry name" value="AAA"/>
    <property type="match status" value="1"/>
</dbReference>
<dbReference type="InterPro" id="IPR005714">
    <property type="entry name" value="ATPase_T3SS_FliI/YscN"/>
</dbReference>
<dbReference type="InterPro" id="IPR040627">
    <property type="entry name" value="T3SS_ATPase_C"/>
</dbReference>
<protein>
    <submittedName>
        <fullName evidence="10">Flagellar protein export ATPase FliI</fullName>
    </submittedName>
</protein>
<dbReference type="InterPro" id="IPR022425">
    <property type="entry name" value="FliI_clade2"/>
</dbReference>
<evidence type="ECO:0000256" key="4">
    <source>
        <dbReference type="ARBA" id="ARBA00022741"/>
    </source>
</evidence>
<dbReference type="CDD" id="cd18117">
    <property type="entry name" value="ATP-synt_flagellum-secretory_path_III_N"/>
    <property type="match status" value="1"/>
</dbReference>
<dbReference type="Pfam" id="PF18269">
    <property type="entry name" value="T3SS_ATPase_C"/>
    <property type="match status" value="1"/>
</dbReference>
<sequence length="439" mass="47328">MTPPEIGRYTETLRELDPVRVNGKVIQIIGLTVESEGPDASIGDVCSIHPMKGGKPVLAEVVGFRDNRVLLMPLGELHSVGPGCDVVATGNPLTVQVGSELLGKVLDGLGRPLDGTRLSVRMPHYSTNNVPGNPLNRPRVTTPLGVGVRAIDGLLTVGQGQRIGIFAGSGVGKSTLLGMIARNTSADVNVIALIGERGREVLEFVEKDLGPEGLARSVVIVATSDQPALIRMKGALIATTIAEYFRDRGMNVMLMMDSVTRYAMALREVGLAIGEPPATRGYTPSVFAALPKLLERAGTGPTGSITAFYTVLVDGDDMNEPIADAVRGILDGHIVLHRNLANKGHFPAIDVLSSVSRVMKDIVSDEQQGAAEQLKKLLAVYRDSEDLINIGAYQRGSNAEIDKAIQYYDLIRTYTQQRTNEKVTLQEAQERLVIDFYRR</sequence>
<evidence type="ECO:0000256" key="3">
    <source>
        <dbReference type="ARBA" id="ARBA00022490"/>
    </source>
</evidence>
<dbReference type="InterPro" id="IPR003593">
    <property type="entry name" value="AAA+_ATPase"/>
</dbReference>
<dbReference type="SUPFAM" id="SSF52540">
    <property type="entry name" value="P-loop containing nucleoside triphosphate hydrolases"/>
    <property type="match status" value="1"/>
</dbReference>
<dbReference type="Pfam" id="PF02874">
    <property type="entry name" value="ATP-synt_ab_N"/>
    <property type="match status" value="1"/>
</dbReference>
<dbReference type="EMBL" id="JBHTAI010000021">
    <property type="protein sequence ID" value="MFC7152257.1"/>
    <property type="molecule type" value="Genomic_DNA"/>
</dbReference>
<keyword evidence="2" id="KW-0813">Transport</keyword>
<keyword evidence="10" id="KW-0966">Cell projection</keyword>
<dbReference type="InterPro" id="IPR027417">
    <property type="entry name" value="P-loop_NTPase"/>
</dbReference>
<dbReference type="InterPro" id="IPR000194">
    <property type="entry name" value="ATPase_F1/V1/A1_a/bsu_nucl-bd"/>
</dbReference>
<evidence type="ECO:0000256" key="8">
    <source>
        <dbReference type="ARBA" id="ARBA00023065"/>
    </source>
</evidence>
<dbReference type="NCBIfam" id="TIGR03497">
    <property type="entry name" value="FliI_clade2"/>
    <property type="match status" value="1"/>
</dbReference>
<feature type="domain" description="AAA+ ATPase" evidence="9">
    <location>
        <begin position="159"/>
        <end position="340"/>
    </location>
</feature>
<keyword evidence="7" id="KW-1278">Translocase</keyword>
<comment type="caution">
    <text evidence="10">The sequence shown here is derived from an EMBL/GenBank/DDBJ whole genome shotgun (WGS) entry which is preliminary data.</text>
</comment>
<dbReference type="Proteomes" id="UP001596378">
    <property type="component" value="Unassembled WGS sequence"/>
</dbReference>
<evidence type="ECO:0000256" key="2">
    <source>
        <dbReference type="ARBA" id="ARBA00022448"/>
    </source>
</evidence>
<organism evidence="10 11">
    <name type="scientific">Cohnella cellulosilytica</name>
    <dbReference type="NCBI Taxonomy" id="986710"/>
    <lineage>
        <taxon>Bacteria</taxon>
        <taxon>Bacillati</taxon>
        <taxon>Bacillota</taxon>
        <taxon>Bacilli</taxon>
        <taxon>Bacillales</taxon>
        <taxon>Paenibacillaceae</taxon>
        <taxon>Cohnella</taxon>
    </lineage>
</organism>
<comment type="subcellular location">
    <subcellularLocation>
        <location evidence="1">Cytoplasm</location>
    </subcellularLocation>
</comment>
<dbReference type="PANTHER" id="PTHR15184:SF9">
    <property type="entry name" value="SPI-1 TYPE 3 SECRETION SYSTEM ATPASE"/>
    <property type="match status" value="1"/>
</dbReference>
<dbReference type="RefSeq" id="WP_378044432.1">
    <property type="nucleotide sequence ID" value="NZ_JBHMDN010000004.1"/>
</dbReference>
<evidence type="ECO:0000256" key="7">
    <source>
        <dbReference type="ARBA" id="ARBA00022967"/>
    </source>
</evidence>
<dbReference type="InterPro" id="IPR050053">
    <property type="entry name" value="ATPase_alpha/beta_chains"/>
</dbReference>
<evidence type="ECO:0000256" key="1">
    <source>
        <dbReference type="ARBA" id="ARBA00004496"/>
    </source>
</evidence>
<dbReference type="NCBIfam" id="TIGR01026">
    <property type="entry name" value="fliI_yscN"/>
    <property type="match status" value="1"/>
</dbReference>
<dbReference type="Pfam" id="PF00006">
    <property type="entry name" value="ATP-synt_ab"/>
    <property type="match status" value="1"/>
</dbReference>